<evidence type="ECO:0000256" key="10">
    <source>
        <dbReference type="SAM" id="MobiDB-lite"/>
    </source>
</evidence>
<comment type="subcellular location">
    <subcellularLocation>
        <location evidence="1">Cell inner membrane</location>
        <topology evidence="1">Single-pass membrane protein</topology>
        <orientation evidence="1">Periplasmic side</orientation>
    </subcellularLocation>
</comment>
<evidence type="ECO:0000256" key="5">
    <source>
        <dbReference type="ARBA" id="ARBA00022519"/>
    </source>
</evidence>
<evidence type="ECO:0000256" key="9">
    <source>
        <dbReference type="ARBA" id="ARBA00023136"/>
    </source>
</evidence>
<reference evidence="12 13" key="1">
    <citation type="submission" date="2020-02" db="EMBL/GenBank/DDBJ databases">
        <authorList>
            <person name="Dziuba M."/>
            <person name="Kuznetsov B."/>
            <person name="Mardanov A."/>
            <person name="Ravin N."/>
            <person name="Grouzdev D."/>
        </authorList>
    </citation>
    <scope>NUCLEOTIDE SEQUENCE [LARGE SCALE GENOMIC DNA]</scope>
    <source>
        <strain evidence="12 13">SpK</strain>
    </source>
</reference>
<dbReference type="AlphaFoldDB" id="A0A7C9UTR0"/>
<feature type="region of interest" description="Disordered" evidence="10">
    <location>
        <begin position="37"/>
        <end position="149"/>
    </location>
</feature>
<evidence type="ECO:0000256" key="3">
    <source>
        <dbReference type="ARBA" id="ARBA00022448"/>
    </source>
</evidence>
<protein>
    <submittedName>
        <fullName evidence="12">Energy transducer TonB</fullName>
    </submittedName>
</protein>
<feature type="compositionally biased region" description="Pro residues" evidence="10">
    <location>
        <begin position="38"/>
        <end position="53"/>
    </location>
</feature>
<organism evidence="12 13">
    <name type="scientific">Magnetospirillum aberrantis SpK</name>
    <dbReference type="NCBI Taxonomy" id="908842"/>
    <lineage>
        <taxon>Bacteria</taxon>
        <taxon>Pseudomonadati</taxon>
        <taxon>Pseudomonadota</taxon>
        <taxon>Alphaproteobacteria</taxon>
        <taxon>Rhodospirillales</taxon>
        <taxon>Rhodospirillaceae</taxon>
        <taxon>Magnetospirillum</taxon>
    </lineage>
</organism>
<feature type="compositionally biased region" description="Low complexity" evidence="10">
    <location>
        <begin position="63"/>
        <end position="100"/>
    </location>
</feature>
<dbReference type="GO" id="GO:0098797">
    <property type="term" value="C:plasma membrane protein complex"/>
    <property type="evidence" value="ECO:0007669"/>
    <property type="project" value="TreeGrafter"/>
</dbReference>
<dbReference type="Gene3D" id="3.30.1150.10">
    <property type="match status" value="1"/>
</dbReference>
<keyword evidence="13" id="KW-1185">Reference proteome</keyword>
<evidence type="ECO:0000256" key="7">
    <source>
        <dbReference type="ARBA" id="ARBA00022927"/>
    </source>
</evidence>
<proteinExistence type="inferred from homology"/>
<name>A0A7C9UTR0_9PROT</name>
<keyword evidence="4" id="KW-1003">Cell membrane</keyword>
<dbReference type="Pfam" id="PF03544">
    <property type="entry name" value="TonB_C"/>
    <property type="match status" value="1"/>
</dbReference>
<dbReference type="PANTHER" id="PTHR33446:SF2">
    <property type="entry name" value="PROTEIN TONB"/>
    <property type="match status" value="1"/>
</dbReference>
<dbReference type="SUPFAM" id="SSF74653">
    <property type="entry name" value="TolA/TonB C-terminal domain"/>
    <property type="match status" value="1"/>
</dbReference>
<evidence type="ECO:0000313" key="13">
    <source>
        <dbReference type="Proteomes" id="UP000480684"/>
    </source>
</evidence>
<feature type="compositionally biased region" description="Gly residues" evidence="10">
    <location>
        <begin position="119"/>
        <end position="134"/>
    </location>
</feature>
<feature type="domain" description="TonB C-terminal" evidence="11">
    <location>
        <begin position="134"/>
        <end position="230"/>
    </location>
</feature>
<keyword evidence="3" id="KW-0813">Transport</keyword>
<dbReference type="GO" id="GO:0015031">
    <property type="term" value="P:protein transport"/>
    <property type="evidence" value="ECO:0007669"/>
    <property type="project" value="UniProtKB-KW"/>
</dbReference>
<dbReference type="InterPro" id="IPR006260">
    <property type="entry name" value="TonB/TolA_C"/>
</dbReference>
<dbReference type="GO" id="GO:0031992">
    <property type="term" value="F:energy transducer activity"/>
    <property type="evidence" value="ECO:0007669"/>
    <property type="project" value="TreeGrafter"/>
</dbReference>
<evidence type="ECO:0000256" key="1">
    <source>
        <dbReference type="ARBA" id="ARBA00004383"/>
    </source>
</evidence>
<evidence type="ECO:0000256" key="2">
    <source>
        <dbReference type="ARBA" id="ARBA00006555"/>
    </source>
</evidence>
<evidence type="ECO:0000313" key="12">
    <source>
        <dbReference type="EMBL" id="NFV78809.1"/>
    </source>
</evidence>
<comment type="similarity">
    <text evidence="2">Belongs to the TonB family.</text>
</comment>
<dbReference type="Proteomes" id="UP000480684">
    <property type="component" value="Unassembled WGS sequence"/>
</dbReference>
<keyword evidence="7" id="KW-0653">Protein transport</keyword>
<dbReference type="EMBL" id="JAAIYP010000007">
    <property type="protein sequence ID" value="NFV78809.1"/>
    <property type="molecule type" value="Genomic_DNA"/>
</dbReference>
<keyword evidence="8" id="KW-1133">Transmembrane helix</keyword>
<dbReference type="NCBIfam" id="TIGR01352">
    <property type="entry name" value="tonB_Cterm"/>
    <property type="match status" value="1"/>
</dbReference>
<evidence type="ECO:0000256" key="6">
    <source>
        <dbReference type="ARBA" id="ARBA00022692"/>
    </source>
</evidence>
<dbReference type="RefSeq" id="WP_163674103.1">
    <property type="nucleotide sequence ID" value="NZ_JAAIYP010000007.1"/>
</dbReference>
<comment type="caution">
    <text evidence="12">The sequence shown here is derived from an EMBL/GenBank/DDBJ whole genome shotgun (WGS) entry which is preliminary data.</text>
</comment>
<keyword evidence="9" id="KW-0472">Membrane</keyword>
<accession>A0A7C9UTR0</accession>
<keyword evidence="6" id="KW-0812">Transmembrane</keyword>
<dbReference type="InterPro" id="IPR051045">
    <property type="entry name" value="TonB-dependent_transducer"/>
</dbReference>
<gene>
    <name evidence="12" type="ORF">G4223_01585</name>
</gene>
<evidence type="ECO:0000256" key="4">
    <source>
        <dbReference type="ARBA" id="ARBA00022475"/>
    </source>
</evidence>
<keyword evidence="5" id="KW-0997">Cell inner membrane</keyword>
<sequence>MLFHALAAGSALLAAELRPPAETEAPMVVELVLAAAEPPNPAPGLPAPAPVSPPEQVKSKPLSKAQAQPRKAAKPAAAPMPVAPSPQAAAPAPAVSEPAASEGDGGANPSSNVAATASGTGGAGGTEAGSGLPGGDARPGYDDNPLPSYPLAARRRGVEGTVSLRVSVDVAGHPRSVVVVASSGSEMLDETAQKAVRNWRFTPARRGGVAVAADIIVPIRFQLDGIAVADAR</sequence>
<dbReference type="InterPro" id="IPR037682">
    <property type="entry name" value="TonB_C"/>
</dbReference>
<dbReference type="PANTHER" id="PTHR33446">
    <property type="entry name" value="PROTEIN TONB-RELATED"/>
    <property type="match status" value="1"/>
</dbReference>
<evidence type="ECO:0000259" key="11">
    <source>
        <dbReference type="PROSITE" id="PS52015"/>
    </source>
</evidence>
<evidence type="ECO:0000256" key="8">
    <source>
        <dbReference type="ARBA" id="ARBA00022989"/>
    </source>
</evidence>
<dbReference type="GO" id="GO:0055085">
    <property type="term" value="P:transmembrane transport"/>
    <property type="evidence" value="ECO:0007669"/>
    <property type="project" value="InterPro"/>
</dbReference>
<dbReference type="PROSITE" id="PS52015">
    <property type="entry name" value="TONB_CTD"/>
    <property type="match status" value="1"/>
</dbReference>